<dbReference type="GO" id="GO:0043024">
    <property type="term" value="F:ribosomal small subunit binding"/>
    <property type="evidence" value="ECO:0007669"/>
    <property type="project" value="TreeGrafter"/>
</dbReference>
<dbReference type="GO" id="GO:0005525">
    <property type="term" value="F:GTP binding"/>
    <property type="evidence" value="ECO:0007669"/>
    <property type="project" value="InterPro"/>
</dbReference>
<dbReference type="Gene3D" id="3.40.50.300">
    <property type="entry name" value="P-loop containing nucleotide triphosphate hydrolases"/>
    <property type="match status" value="1"/>
</dbReference>
<keyword evidence="2" id="KW-1185">Reference proteome</keyword>
<dbReference type="AlphaFoldDB" id="A0A2Y9A8F4"/>
<dbReference type="PANTHER" id="PTHR42698">
    <property type="entry name" value="GTPASE ERA"/>
    <property type="match status" value="1"/>
</dbReference>
<dbReference type="InterPro" id="IPR027417">
    <property type="entry name" value="P-loop_NTPase"/>
</dbReference>
<dbReference type="GO" id="GO:0000028">
    <property type="term" value="P:ribosomal small subunit assembly"/>
    <property type="evidence" value="ECO:0007669"/>
    <property type="project" value="TreeGrafter"/>
</dbReference>
<dbReference type="CDD" id="cd00882">
    <property type="entry name" value="Ras_like_GTPase"/>
    <property type="match status" value="1"/>
</dbReference>
<organism evidence="1 2">
    <name type="scientific">Georgenia satyanarayanai</name>
    <dbReference type="NCBI Taxonomy" id="860221"/>
    <lineage>
        <taxon>Bacteria</taxon>
        <taxon>Bacillati</taxon>
        <taxon>Actinomycetota</taxon>
        <taxon>Actinomycetes</taxon>
        <taxon>Micrococcales</taxon>
        <taxon>Bogoriellaceae</taxon>
        <taxon>Georgenia</taxon>
    </lineage>
</organism>
<dbReference type="RefSeq" id="WP_110852072.1">
    <property type="nucleotide sequence ID" value="NZ_QKLZ01000004.1"/>
</dbReference>
<dbReference type="EMBL" id="UETB01000004">
    <property type="protein sequence ID" value="SSA40475.1"/>
    <property type="molecule type" value="Genomic_DNA"/>
</dbReference>
<dbReference type="Proteomes" id="UP000250222">
    <property type="component" value="Unassembled WGS sequence"/>
</dbReference>
<evidence type="ECO:0008006" key="3">
    <source>
        <dbReference type="Google" id="ProtNLM"/>
    </source>
</evidence>
<protein>
    <recommendedName>
        <fullName evidence="3">Dynamin family protein</fullName>
    </recommendedName>
</protein>
<dbReference type="GO" id="GO:0005829">
    <property type="term" value="C:cytosol"/>
    <property type="evidence" value="ECO:0007669"/>
    <property type="project" value="TreeGrafter"/>
</dbReference>
<sequence length="534" mass="55895">MTTAPDPRAARSARHVRGRSPILDVVTDLLEDVTSARFPLDLPGTETLRELRDRVETQIGAHLLPRLKREAGPAVVVLGGSTGAGKSTLLNSVVGREISAAGVIRPTTVSPVLAVRPEDTWLVAEHPVSELADVVPDDGVPAGLALLDAPDLDSVLEGNRALANLLLETADLWLFVTTAARYGDAVPWRVLRQAQERGITVAVVLNRVPRRVLPEVRADLMRRMTDLGLGEAPLFVVRDVGPHEGLLPADVVEPVRTWLALLGGRNTARGVVRRTTQGVWGTLREELLRLADGVTEQAMAAGTLRARAEQAVGEAADALVARLRTGVATQGAPTTRWLSAASTGGVLAPLAGDVARIRKGWRGGGVRDRSRAAVAIGAETRQALAPLLVDAAADAAAGLRRAWSEPGRGGESLLVADDGARDSRAGSAVAAWAARTDAVAERVLGDSDRVLDAAGLSGLLQAAAAGLEGAVRAVRALVPGEDVVTAIAEDLHATAAEVVRDEARPALDRLAALGLRSEAGAGLRLRASELRGHR</sequence>
<reference evidence="1 2" key="1">
    <citation type="submission" date="2016-10" db="EMBL/GenBank/DDBJ databases">
        <authorList>
            <person name="Cai Z."/>
        </authorList>
    </citation>
    <scope>NUCLEOTIDE SEQUENCE [LARGE SCALE GENOMIC DNA]</scope>
    <source>
        <strain evidence="1 2">CGMCC 1.10826</strain>
    </source>
</reference>
<dbReference type="InterPro" id="IPR005662">
    <property type="entry name" value="GTPase_Era-like"/>
</dbReference>
<dbReference type="PANTHER" id="PTHR42698:SF1">
    <property type="entry name" value="GTPASE ERA, MITOCHONDRIAL"/>
    <property type="match status" value="1"/>
</dbReference>
<dbReference type="SUPFAM" id="SSF52540">
    <property type="entry name" value="P-loop containing nucleoside triphosphate hydrolases"/>
    <property type="match status" value="1"/>
</dbReference>
<evidence type="ECO:0000313" key="1">
    <source>
        <dbReference type="EMBL" id="SSA40475.1"/>
    </source>
</evidence>
<proteinExistence type="predicted"/>
<name>A0A2Y9A8F4_9MICO</name>
<accession>A0A2Y9A8F4</accession>
<dbReference type="GO" id="GO:0019843">
    <property type="term" value="F:rRNA binding"/>
    <property type="evidence" value="ECO:0007669"/>
    <property type="project" value="TreeGrafter"/>
</dbReference>
<evidence type="ECO:0000313" key="2">
    <source>
        <dbReference type="Proteomes" id="UP000250222"/>
    </source>
</evidence>
<gene>
    <name evidence="1" type="ORF">SAMN05216184_104158</name>
</gene>